<evidence type="ECO:0008006" key="2">
    <source>
        <dbReference type="Google" id="ProtNLM"/>
    </source>
</evidence>
<name>T0YVZ7_9ZZZZ</name>
<organism evidence="1">
    <name type="scientific">mine drainage metagenome</name>
    <dbReference type="NCBI Taxonomy" id="410659"/>
    <lineage>
        <taxon>unclassified sequences</taxon>
        <taxon>metagenomes</taxon>
        <taxon>ecological metagenomes</taxon>
    </lineage>
</organism>
<reference evidence="1" key="2">
    <citation type="journal article" date="2014" name="ISME J.">
        <title>Microbial stratification in low pH oxic and suboxic macroscopic growths along an acid mine drainage.</title>
        <authorList>
            <person name="Mendez-Garcia C."/>
            <person name="Mesa V."/>
            <person name="Sprenger R.R."/>
            <person name="Richter M."/>
            <person name="Diez M.S."/>
            <person name="Solano J."/>
            <person name="Bargiela R."/>
            <person name="Golyshina O.V."/>
            <person name="Manteca A."/>
            <person name="Ramos J.L."/>
            <person name="Gallego J.R."/>
            <person name="Llorente I."/>
            <person name="Martins Dos Santos V.A."/>
            <person name="Jensen O.N."/>
            <person name="Pelaez A.I."/>
            <person name="Sanchez J."/>
            <person name="Ferrer M."/>
        </authorList>
    </citation>
    <scope>NUCLEOTIDE SEQUENCE</scope>
</reference>
<accession>T0YVZ7</accession>
<gene>
    <name evidence="1" type="ORF">B2A_12273</name>
</gene>
<dbReference type="AlphaFoldDB" id="T0YVZ7"/>
<proteinExistence type="predicted"/>
<reference evidence="1" key="1">
    <citation type="submission" date="2013-08" db="EMBL/GenBank/DDBJ databases">
        <authorList>
            <person name="Mendez C."/>
            <person name="Richter M."/>
            <person name="Ferrer M."/>
            <person name="Sanchez J."/>
        </authorList>
    </citation>
    <scope>NUCLEOTIDE SEQUENCE</scope>
</reference>
<protein>
    <recommendedName>
        <fullName evidence="2">ATP-binding protein</fullName>
    </recommendedName>
</protein>
<comment type="caution">
    <text evidence="1">The sequence shown here is derived from an EMBL/GenBank/DDBJ whole genome shotgun (WGS) entry which is preliminary data.</text>
</comment>
<evidence type="ECO:0000313" key="1">
    <source>
        <dbReference type="EMBL" id="EQD36092.1"/>
    </source>
</evidence>
<feature type="non-terminal residue" evidence="1">
    <location>
        <position position="1"/>
    </location>
</feature>
<dbReference type="EMBL" id="AUZZ01008852">
    <property type="protein sequence ID" value="EQD36092.1"/>
    <property type="molecule type" value="Genomic_DNA"/>
</dbReference>
<sequence length="164" mass="17353">QQSEFAADITAVNTGRASREYQDAAAFFDRTFITEGMSLLLTQVAQRLAGKGGEPVVQLQTAFGGGKTHTLLAVYHLATRKTALSELAGIPALIDRAGLMDVPRARVAVLDGNAHAPGQVWKRGKQTIKTLWGELAWQLGGAEAFALLKDADLSGTVPGKGRPA</sequence>